<dbReference type="PANTHER" id="PTHR43372">
    <property type="entry name" value="FATTY-ACID AMIDE HYDROLASE"/>
    <property type="match status" value="1"/>
</dbReference>
<dbReference type="SUPFAM" id="SSF75304">
    <property type="entry name" value="Amidase signature (AS) enzymes"/>
    <property type="match status" value="1"/>
</dbReference>
<evidence type="ECO:0000259" key="2">
    <source>
        <dbReference type="Pfam" id="PF01425"/>
    </source>
</evidence>
<dbReference type="PANTHER" id="PTHR43372:SF1">
    <property type="entry name" value="LD38433P"/>
    <property type="match status" value="1"/>
</dbReference>
<dbReference type="Gene3D" id="3.90.1300.10">
    <property type="entry name" value="Amidase signature (AS) domain"/>
    <property type="match status" value="1"/>
</dbReference>
<dbReference type="InterPro" id="IPR023631">
    <property type="entry name" value="Amidase_dom"/>
</dbReference>
<feature type="domain" description="Amidase" evidence="2">
    <location>
        <begin position="93"/>
        <end position="523"/>
    </location>
</feature>
<accession>A0AAW2HZ37</accession>
<sequence>MANVAVQTEAKEDFYSSQRSQEEKCVMAECLLHQFIYFIRSLIDKLIDWFFGFFIYDDSQKKILPKVKNPLVLESAVSLARKIRNKEVKSRTVVAAYIERIEQVNPFINAMVDNRFDLALKEAEEVDDFLSNNTYSLEELENNKPFLGVPFTTKESVCCEGLSFTFGMLSRRKEKGTEDAELVRLMKEAGGILLGVTNIPELNLWCETRNNLFGQTLNPYNTTRTVGGSSGGEAAIITSCGSPIGIGTDIGGSVRMPAFYCGLFGHKPTTDLTPMKGTTRRTGEEKNSMVTAGTITRHSEDIIPFLKVLVKDKLSLLTLDKQVNMEDLRIYYVENSNDSRSSRVCPELIQALRKAVNYLEEVSKKPSQEVDLDGTQYSYRLWRYWLSKEPYQFEDELGNREKRVNVFRELPLKLIGKSDFTLAAIFKLIDHYLPKEDSIWAELTTETLRSEICDILDDGGVLLYPSHPFPANYHYSAFLRPFNFGSWAIFNVLKLPVTQVPLGLSKDGLPMGIQVVAGPYKDHISIAVARELEKAFYGWVPPFPVK</sequence>
<feature type="active site" description="Charge relay system" evidence="1">
    <location>
        <position position="154"/>
    </location>
</feature>
<evidence type="ECO:0000256" key="1">
    <source>
        <dbReference type="PIRSR" id="PIRSR001221-1"/>
    </source>
</evidence>
<evidence type="ECO:0000313" key="3">
    <source>
        <dbReference type="EMBL" id="KAL0275322.1"/>
    </source>
</evidence>
<dbReference type="Pfam" id="PF01425">
    <property type="entry name" value="Amidase"/>
    <property type="match status" value="1"/>
</dbReference>
<name>A0AAW2HZ37_9NEOP</name>
<proteinExistence type="predicted"/>
<dbReference type="GO" id="GO:0012505">
    <property type="term" value="C:endomembrane system"/>
    <property type="evidence" value="ECO:0007669"/>
    <property type="project" value="TreeGrafter"/>
</dbReference>
<dbReference type="EMBL" id="JARGDH010000002">
    <property type="protein sequence ID" value="KAL0275322.1"/>
    <property type="molecule type" value="Genomic_DNA"/>
</dbReference>
<dbReference type="PIRSF" id="PIRSF001221">
    <property type="entry name" value="Amidase_fungi"/>
    <property type="match status" value="1"/>
</dbReference>
<protein>
    <recommendedName>
        <fullName evidence="2">Amidase domain-containing protein</fullName>
    </recommendedName>
</protein>
<reference evidence="3" key="1">
    <citation type="journal article" date="2024" name="Gigascience">
        <title>Chromosome-level genome of the poultry shaft louse Menopon gallinae provides insight into the host-switching and adaptive evolution of parasitic lice.</title>
        <authorList>
            <person name="Xu Y."/>
            <person name="Ma L."/>
            <person name="Liu S."/>
            <person name="Liang Y."/>
            <person name="Liu Q."/>
            <person name="He Z."/>
            <person name="Tian L."/>
            <person name="Duan Y."/>
            <person name="Cai W."/>
            <person name="Li H."/>
            <person name="Song F."/>
        </authorList>
    </citation>
    <scope>NUCLEOTIDE SEQUENCE</scope>
    <source>
        <strain evidence="3">Cailab_2023a</strain>
    </source>
</reference>
<dbReference type="InterPro" id="IPR036928">
    <property type="entry name" value="AS_sf"/>
</dbReference>
<feature type="active site" description="Charge relay system" evidence="1">
    <location>
        <position position="229"/>
    </location>
</feature>
<organism evidence="3">
    <name type="scientific">Menopon gallinae</name>
    <name type="common">poultry shaft louse</name>
    <dbReference type="NCBI Taxonomy" id="328185"/>
    <lineage>
        <taxon>Eukaryota</taxon>
        <taxon>Metazoa</taxon>
        <taxon>Ecdysozoa</taxon>
        <taxon>Arthropoda</taxon>
        <taxon>Hexapoda</taxon>
        <taxon>Insecta</taxon>
        <taxon>Pterygota</taxon>
        <taxon>Neoptera</taxon>
        <taxon>Paraneoptera</taxon>
        <taxon>Psocodea</taxon>
        <taxon>Troctomorpha</taxon>
        <taxon>Phthiraptera</taxon>
        <taxon>Amblycera</taxon>
        <taxon>Menoponidae</taxon>
        <taxon>Menopon</taxon>
    </lineage>
</organism>
<gene>
    <name evidence="3" type="ORF">PYX00_003209</name>
</gene>
<comment type="caution">
    <text evidence="3">The sequence shown here is derived from an EMBL/GenBank/DDBJ whole genome shotgun (WGS) entry which is preliminary data.</text>
</comment>
<dbReference type="AlphaFoldDB" id="A0AAW2HZ37"/>
<dbReference type="InterPro" id="IPR052739">
    <property type="entry name" value="FAAH2"/>
</dbReference>
<feature type="active site" description="Acyl-ester intermediate" evidence="1">
    <location>
        <position position="253"/>
    </location>
</feature>